<dbReference type="EMBL" id="BKCJ010010870">
    <property type="protein sequence ID" value="GEU93509.1"/>
    <property type="molecule type" value="Genomic_DNA"/>
</dbReference>
<comment type="caution">
    <text evidence="1">The sequence shown here is derived from an EMBL/GenBank/DDBJ whole genome shotgun (WGS) entry which is preliminary data.</text>
</comment>
<dbReference type="PANTHER" id="PTHR11439">
    <property type="entry name" value="GAG-POL-RELATED RETROTRANSPOSON"/>
    <property type="match status" value="1"/>
</dbReference>
<accession>A0A6L2P7D6</accession>
<dbReference type="AlphaFoldDB" id="A0A6L2P7D6"/>
<dbReference type="PANTHER" id="PTHR11439:SF524">
    <property type="entry name" value="RNA-DIRECTED DNA POLYMERASE, PROTEIN KINASE RLK-PELLE-DLSV FAMILY"/>
    <property type="match status" value="1"/>
</dbReference>
<gene>
    <name evidence="1" type="ORF">Tci_065487</name>
</gene>
<reference evidence="1" key="1">
    <citation type="journal article" date="2019" name="Sci. Rep.">
        <title>Draft genome of Tanacetum cinerariifolium, the natural source of mosquito coil.</title>
        <authorList>
            <person name="Yamashiro T."/>
            <person name="Shiraishi A."/>
            <person name="Satake H."/>
            <person name="Nakayama K."/>
        </authorList>
    </citation>
    <scope>NUCLEOTIDE SEQUENCE</scope>
</reference>
<evidence type="ECO:0000313" key="1">
    <source>
        <dbReference type="EMBL" id="GEU93509.1"/>
    </source>
</evidence>
<protein>
    <submittedName>
        <fullName evidence="1">NBS-containing resistance-like protein</fullName>
    </submittedName>
</protein>
<proteinExistence type="predicted"/>
<name>A0A6L2P7D6_TANCI</name>
<dbReference type="CDD" id="cd09272">
    <property type="entry name" value="RNase_HI_RT_Ty1"/>
    <property type="match status" value="1"/>
</dbReference>
<sequence length="294" mass="33241">MKILDSDFVLEIGLKGVDPKQLEGKEKEQEKRHQKFICLRGCTRKIKVKVWCDKRSEKVVTSYKESIEAADVDRVDLDSPSHFPFNSKACEKAIGDPKNFYGHEITQGTEILACHGPSLDSSRVNNEPIIEAQVIARVRKPTQICDGRNEGWDEKRLMINKWPCPLTSEWVTLSRSSEAEYRGVANVVAKTAWIPSLLRELHNPLFTDTLVYCDNVSAVYMSTNPVPQQHTKYIEIDIHFVHDMVARGLVSVLHVPSRHQYANIFTKGLPTALFEKFCTSLSVRSSPAQIAGEC</sequence>
<organism evidence="1">
    <name type="scientific">Tanacetum cinerariifolium</name>
    <name type="common">Dalmatian daisy</name>
    <name type="synonym">Chrysanthemum cinerariifolium</name>
    <dbReference type="NCBI Taxonomy" id="118510"/>
    <lineage>
        <taxon>Eukaryota</taxon>
        <taxon>Viridiplantae</taxon>
        <taxon>Streptophyta</taxon>
        <taxon>Embryophyta</taxon>
        <taxon>Tracheophyta</taxon>
        <taxon>Spermatophyta</taxon>
        <taxon>Magnoliopsida</taxon>
        <taxon>eudicotyledons</taxon>
        <taxon>Gunneridae</taxon>
        <taxon>Pentapetalae</taxon>
        <taxon>asterids</taxon>
        <taxon>campanulids</taxon>
        <taxon>Asterales</taxon>
        <taxon>Asteraceae</taxon>
        <taxon>Asteroideae</taxon>
        <taxon>Anthemideae</taxon>
        <taxon>Anthemidinae</taxon>
        <taxon>Tanacetum</taxon>
    </lineage>
</organism>